<dbReference type="CDD" id="cd00842">
    <property type="entry name" value="MPP_ASMase"/>
    <property type="match status" value="1"/>
</dbReference>
<dbReference type="STRING" id="984485.A0A1E4RPX7"/>
<evidence type="ECO:0000256" key="1">
    <source>
        <dbReference type="ARBA" id="ARBA00022801"/>
    </source>
</evidence>
<accession>A0A1E4RPX7</accession>
<dbReference type="RefSeq" id="XP_020078328.1">
    <property type="nucleotide sequence ID" value="XM_020218122.1"/>
</dbReference>
<keyword evidence="2" id="KW-0325">Glycoprotein</keyword>
<reference evidence="6" key="1">
    <citation type="submission" date="2016-05" db="EMBL/GenBank/DDBJ databases">
        <title>Comparative genomics of biotechnologically important yeasts.</title>
        <authorList>
            <consortium name="DOE Joint Genome Institute"/>
            <person name="Riley R."/>
            <person name="Haridas S."/>
            <person name="Wolfe K.H."/>
            <person name="Lopes M.R."/>
            <person name="Hittinger C.T."/>
            <person name="Goker M."/>
            <person name="Salamov A."/>
            <person name="Wisecaver J."/>
            <person name="Long T.M."/>
            <person name="Aerts A.L."/>
            <person name="Barry K."/>
            <person name="Choi C."/>
            <person name="Clum A."/>
            <person name="Coughlan A.Y."/>
            <person name="Deshpande S."/>
            <person name="Douglass A.P."/>
            <person name="Hanson S.J."/>
            <person name="Klenk H.-P."/>
            <person name="Labutti K."/>
            <person name="Lapidus A."/>
            <person name="Lindquist E."/>
            <person name="Lipzen A."/>
            <person name="Meier-Kolthoff J.P."/>
            <person name="Ohm R.A."/>
            <person name="Otillar R.P."/>
            <person name="Pangilinan J."/>
            <person name="Peng Y."/>
            <person name="Rokas A."/>
            <person name="Rosa C.A."/>
            <person name="Scheuner C."/>
            <person name="Sibirny A.A."/>
            <person name="Slot J.C."/>
            <person name="Stielow J.B."/>
            <person name="Sun H."/>
            <person name="Kurtzman C.P."/>
            <person name="Blackwell M."/>
            <person name="Grigoriev I.V."/>
            <person name="Jeffries T.W."/>
        </authorList>
    </citation>
    <scope>NUCLEOTIDE SEQUENCE [LARGE SCALE GENOMIC DNA]</scope>
    <source>
        <strain evidence="6">NRRL Y-1933</strain>
    </source>
</reference>
<keyword evidence="1" id="KW-0378">Hydrolase</keyword>
<protein>
    <submittedName>
        <fullName evidence="5">Metallo-dependent phosphatase</fullName>
    </submittedName>
</protein>
<evidence type="ECO:0000259" key="4">
    <source>
        <dbReference type="Pfam" id="PF00149"/>
    </source>
</evidence>
<dbReference type="InterPro" id="IPR004843">
    <property type="entry name" value="Calcineurin-like_PHP"/>
</dbReference>
<dbReference type="Pfam" id="PF00149">
    <property type="entry name" value="Metallophos"/>
    <property type="match status" value="1"/>
</dbReference>
<dbReference type="GO" id="GO:0008081">
    <property type="term" value="F:phosphoric diester hydrolase activity"/>
    <property type="evidence" value="ECO:0007669"/>
    <property type="project" value="TreeGrafter"/>
</dbReference>
<feature type="chain" id="PRO_5009162397" evidence="3">
    <location>
        <begin position="20"/>
        <end position="671"/>
    </location>
</feature>
<dbReference type="AlphaFoldDB" id="A0A1E4RPX7"/>
<dbReference type="InterPro" id="IPR029052">
    <property type="entry name" value="Metallo-depent_PP-like"/>
</dbReference>
<name>A0A1E4RPX7_9ASCO</name>
<organism evidence="5 6">
    <name type="scientific">Hyphopichia burtonii NRRL Y-1933</name>
    <dbReference type="NCBI Taxonomy" id="984485"/>
    <lineage>
        <taxon>Eukaryota</taxon>
        <taxon>Fungi</taxon>
        <taxon>Dikarya</taxon>
        <taxon>Ascomycota</taxon>
        <taxon>Saccharomycotina</taxon>
        <taxon>Pichiomycetes</taxon>
        <taxon>Debaryomycetaceae</taxon>
        <taxon>Hyphopichia</taxon>
    </lineage>
</organism>
<proteinExistence type="predicted"/>
<dbReference type="EMBL" id="KV454538">
    <property type="protein sequence ID" value="ODV69261.1"/>
    <property type="molecule type" value="Genomic_DNA"/>
</dbReference>
<dbReference type="SUPFAM" id="SSF56300">
    <property type="entry name" value="Metallo-dependent phosphatases"/>
    <property type="match status" value="1"/>
</dbReference>
<evidence type="ECO:0000313" key="5">
    <source>
        <dbReference type="EMBL" id="ODV69261.1"/>
    </source>
</evidence>
<dbReference type="PANTHER" id="PTHR10340:SF27">
    <property type="entry name" value="ACL091CP"/>
    <property type="match status" value="1"/>
</dbReference>
<feature type="domain" description="Calcineurin-like phosphoesterase" evidence="4">
    <location>
        <begin position="305"/>
        <end position="504"/>
    </location>
</feature>
<dbReference type="OrthoDB" id="282973at2759"/>
<sequence length="671" mass="77532">MKFTFISLLILLIGQLVSAVSLPRTPDVDVQSLYQSLQYNQDEQQLIDSFVKELTQITKYNGTNATQCNRCIRRLEVGHDLALLKPKLIHPVFIKWCIDNKIDDEIECRIHYGRNTVENNTYGSDFANMLYLMDPSGYDGQLYCSYIEKTCEIPATPKIDLSDKWPAKQPKHYIAPEPSNETYNVLHVSDFHIEMDYQIGSEANCSQYMCCTNHNYNKLQPPKGYNYTKNSNFTQEQLSNLSFYNGFYDDELNYHKDQTPVENVLSNTSIWQPATEFGSYLCDAPEVLINSSLKSIVQYQEELGLNFNFSIFTGDLVDHDEQAYIGFEKAAKSEELIFRDMKSTLKDLPVYPVLGNHDTYPYAQLAQEKSGFKNLMDWNAKLMGEMWQDYGWLNESTAKYAKEHYTGYSVTTTQNLKVIALNSNAYYLSNLYNYWNATDIDSFGQFQFLIDELVASEAIDQRVWIIAHIPLVQEALPVPAEVFKQIIQRFSPYTIAGIFFGHTHLDQFNVLYDGEVSNKTEENAQNIAWISQAVTPLTENNPSWRYYSVDTKTHSIMNSYNYYFKLNDTFVNDSEEPIWEFEYSAREAYNVVNWPDESPLNATFWHKVANKVNSSTEIAQTYNNYKKRFSPYVPDCANSKGCDGSYCFLASFTYKDYRACMEYYSEPSASL</sequence>
<feature type="signal peptide" evidence="3">
    <location>
        <begin position="1"/>
        <end position="19"/>
    </location>
</feature>
<dbReference type="Proteomes" id="UP000095085">
    <property type="component" value="Unassembled WGS sequence"/>
</dbReference>
<keyword evidence="6" id="KW-1185">Reference proteome</keyword>
<evidence type="ECO:0000256" key="2">
    <source>
        <dbReference type="ARBA" id="ARBA00023180"/>
    </source>
</evidence>
<keyword evidence="3" id="KW-0732">Signal</keyword>
<dbReference type="Gene3D" id="3.60.21.10">
    <property type="match status" value="1"/>
</dbReference>
<dbReference type="PANTHER" id="PTHR10340">
    <property type="entry name" value="SPHINGOMYELIN PHOSPHODIESTERASE"/>
    <property type="match status" value="1"/>
</dbReference>
<evidence type="ECO:0000313" key="6">
    <source>
        <dbReference type="Proteomes" id="UP000095085"/>
    </source>
</evidence>
<evidence type="ECO:0000256" key="3">
    <source>
        <dbReference type="SAM" id="SignalP"/>
    </source>
</evidence>
<gene>
    <name evidence="5" type="ORF">HYPBUDRAFT_101397</name>
</gene>
<dbReference type="GeneID" id="30992672"/>
<dbReference type="InterPro" id="IPR041805">
    <property type="entry name" value="ASMase/PPN1_MPP"/>
</dbReference>